<dbReference type="SUPFAM" id="SSF53448">
    <property type="entry name" value="Nucleotide-diphospho-sugar transferases"/>
    <property type="match status" value="1"/>
</dbReference>
<dbReference type="AlphaFoldDB" id="A0AAW9QEY6"/>
<reference evidence="1 2" key="1">
    <citation type="submission" date="2024-02" db="EMBL/GenBank/DDBJ databases">
        <title>Genome sequence of Aquincola sp. MAHUQ-54.</title>
        <authorList>
            <person name="Huq M.A."/>
        </authorList>
    </citation>
    <scope>NUCLEOTIDE SEQUENCE [LARGE SCALE GENOMIC DNA]</scope>
    <source>
        <strain evidence="1 2">MAHUQ-54</strain>
    </source>
</reference>
<dbReference type="Proteomes" id="UP001336250">
    <property type="component" value="Unassembled WGS sequence"/>
</dbReference>
<comment type="caution">
    <text evidence="1">The sequence shown here is derived from an EMBL/GenBank/DDBJ whole genome shotgun (WGS) entry which is preliminary data.</text>
</comment>
<name>A0AAW9QEY6_9BURK</name>
<keyword evidence="2" id="KW-1185">Reference proteome</keyword>
<proteinExistence type="predicted"/>
<accession>A0AAW9QEY6</accession>
<evidence type="ECO:0000313" key="2">
    <source>
        <dbReference type="Proteomes" id="UP001336250"/>
    </source>
</evidence>
<dbReference type="InterPro" id="IPR029044">
    <property type="entry name" value="Nucleotide-diphossugar_trans"/>
</dbReference>
<dbReference type="EMBL" id="JAZIBG010000020">
    <property type="protein sequence ID" value="MEF7613969.1"/>
    <property type="molecule type" value="Genomic_DNA"/>
</dbReference>
<gene>
    <name evidence="1" type="ORF">V4F39_08615</name>
</gene>
<evidence type="ECO:0008006" key="3">
    <source>
        <dbReference type="Google" id="ProtNLM"/>
    </source>
</evidence>
<sequence length="251" mass="28594">MAVGMPHGDADVYVRRLSDMLGRHCPRPFQLYCYTDRPRSLPEGVIARDCSGWTELEREGMRPTTRKLGLFNPAYVEFDSFLYLDLSLVIQRSLAPLLDHAMDRPEDLVIVSDWNHAGYNSSVMRIRRGPLRAIYDAFVDGERFEQRVMGDQEFIHGVVTARGLQSRVALFPPGQIASFKSAVRLLGRDPVAAGEQLRAATIVKFHGQPKMHEAFGLRYRWLRVRLPELLRGHLAPVLPLAELRREWTGNS</sequence>
<organism evidence="1 2">
    <name type="scientific">Aquincola agrisoli</name>
    <dbReference type="NCBI Taxonomy" id="3119538"/>
    <lineage>
        <taxon>Bacteria</taxon>
        <taxon>Pseudomonadati</taxon>
        <taxon>Pseudomonadota</taxon>
        <taxon>Betaproteobacteria</taxon>
        <taxon>Burkholderiales</taxon>
        <taxon>Sphaerotilaceae</taxon>
        <taxon>Aquincola</taxon>
    </lineage>
</organism>
<evidence type="ECO:0000313" key="1">
    <source>
        <dbReference type="EMBL" id="MEF7613969.1"/>
    </source>
</evidence>
<protein>
    <recommendedName>
        <fullName evidence="3">Galactosyl transferase GMA12/MNN10 family protein</fullName>
    </recommendedName>
</protein>